<evidence type="ECO:0000313" key="3">
    <source>
        <dbReference type="Proteomes" id="UP000318212"/>
    </source>
</evidence>
<reference evidence="2 3" key="1">
    <citation type="submission" date="2019-06" db="EMBL/GenBank/DDBJ databases">
        <title>Lysobacter alkalisoli sp. nov. isolated from saline soil.</title>
        <authorList>
            <person name="Sun J.-Q."/>
            <person name="Xu L."/>
        </authorList>
    </citation>
    <scope>NUCLEOTIDE SEQUENCE [LARGE SCALE GENOMIC DNA]</scope>
    <source>
        <strain evidence="2 3">JCM 31130</strain>
    </source>
</reference>
<organism evidence="2 3">
    <name type="scientific">Marilutibacter aestuarii</name>
    <dbReference type="NCBI Taxonomy" id="1706195"/>
    <lineage>
        <taxon>Bacteria</taxon>
        <taxon>Pseudomonadati</taxon>
        <taxon>Pseudomonadota</taxon>
        <taxon>Gammaproteobacteria</taxon>
        <taxon>Lysobacterales</taxon>
        <taxon>Lysobacteraceae</taxon>
        <taxon>Marilutibacter</taxon>
    </lineage>
</organism>
<proteinExistence type="predicted"/>
<dbReference type="Proteomes" id="UP000318212">
    <property type="component" value="Unassembled WGS sequence"/>
</dbReference>
<keyword evidence="1" id="KW-0472">Membrane</keyword>
<sequence length="255" mass="27596">MSKPTRRSDAAPAAAPVVDSFLLRLLLALAYPWLAHWAAHGGGALAAVVALLDLALVILVDGLVQRRPGAWLLLAAVAALLVALAGTVVPRLLLLAPPMLFTGLAAWMFARSLRDPRGALITRIVGEMERCGVAGLAPGLRRYTRRLSIAWAGVLGLLCAINGVLALIAVPDGALALLGVEAPLTITREQWSLFANLLNYGLVGVFFVAEYALRRRYFPDRPYRNFLDFLRMMGRLGPPFWRDLFSRPPASPGRS</sequence>
<gene>
    <name evidence="2" type="ORF">FKV25_01585</name>
</gene>
<keyword evidence="3" id="KW-1185">Reference proteome</keyword>
<dbReference type="AlphaFoldDB" id="A0A508AW96"/>
<feature type="transmembrane region" description="Helical" evidence="1">
    <location>
        <begin position="191"/>
        <end position="213"/>
    </location>
</feature>
<feature type="transmembrane region" description="Helical" evidence="1">
    <location>
        <begin position="45"/>
        <end position="64"/>
    </location>
</feature>
<feature type="transmembrane region" description="Helical" evidence="1">
    <location>
        <begin position="21"/>
        <end position="39"/>
    </location>
</feature>
<keyword evidence="1" id="KW-1133">Transmembrane helix</keyword>
<evidence type="ECO:0000256" key="1">
    <source>
        <dbReference type="SAM" id="Phobius"/>
    </source>
</evidence>
<feature type="transmembrane region" description="Helical" evidence="1">
    <location>
        <begin position="95"/>
        <end position="113"/>
    </location>
</feature>
<accession>A0A508AW96</accession>
<evidence type="ECO:0000313" key="2">
    <source>
        <dbReference type="EMBL" id="TQD51335.1"/>
    </source>
</evidence>
<keyword evidence="1" id="KW-0812">Transmembrane</keyword>
<comment type="caution">
    <text evidence="2">The sequence shown here is derived from an EMBL/GenBank/DDBJ whole genome shotgun (WGS) entry which is preliminary data.</text>
</comment>
<protein>
    <submittedName>
        <fullName evidence="2">Ketosynthase</fullName>
    </submittedName>
</protein>
<dbReference type="EMBL" id="VICE01000012">
    <property type="protein sequence ID" value="TQD51335.1"/>
    <property type="molecule type" value="Genomic_DNA"/>
</dbReference>
<dbReference type="OrthoDB" id="6023795at2"/>
<feature type="transmembrane region" description="Helical" evidence="1">
    <location>
        <begin position="149"/>
        <end position="171"/>
    </location>
</feature>
<name>A0A508AW96_9GAMM</name>
<feature type="transmembrane region" description="Helical" evidence="1">
    <location>
        <begin position="71"/>
        <end position="89"/>
    </location>
</feature>